<dbReference type="GO" id="GO:0043022">
    <property type="term" value="F:ribosome binding"/>
    <property type="evidence" value="ECO:0007669"/>
    <property type="project" value="InterPro"/>
</dbReference>
<evidence type="ECO:0000256" key="3">
    <source>
        <dbReference type="ARBA" id="ARBA00022552"/>
    </source>
</evidence>
<name>A0A7X2P6P1_9FIRM</name>
<dbReference type="Pfam" id="PF01782">
    <property type="entry name" value="RimM"/>
    <property type="match status" value="1"/>
</dbReference>
<dbReference type="Proteomes" id="UP000466864">
    <property type="component" value="Unassembled WGS sequence"/>
</dbReference>
<evidence type="ECO:0000256" key="2">
    <source>
        <dbReference type="ARBA" id="ARBA00022517"/>
    </source>
</evidence>
<dbReference type="RefSeq" id="WP_154456851.1">
    <property type="nucleotide sequence ID" value="NZ_VUMV01000001.1"/>
</dbReference>
<dbReference type="InterPro" id="IPR011961">
    <property type="entry name" value="RimM"/>
</dbReference>
<comment type="similarity">
    <text evidence="5">Belongs to the RimM family.</text>
</comment>
<dbReference type="AlphaFoldDB" id="A0A7X2P6P1"/>
<dbReference type="GO" id="GO:0005737">
    <property type="term" value="C:cytoplasm"/>
    <property type="evidence" value="ECO:0007669"/>
    <property type="project" value="UniProtKB-SubCell"/>
</dbReference>
<evidence type="ECO:0000259" key="6">
    <source>
        <dbReference type="Pfam" id="PF01782"/>
    </source>
</evidence>
<dbReference type="Pfam" id="PF24986">
    <property type="entry name" value="PRC_RimM"/>
    <property type="match status" value="1"/>
</dbReference>
<keyword evidence="3 5" id="KW-0698">rRNA processing</keyword>
<dbReference type="InterPro" id="IPR002676">
    <property type="entry name" value="RimM_N"/>
</dbReference>
<dbReference type="HAMAP" id="MF_00014">
    <property type="entry name" value="Ribosome_mat_RimM"/>
    <property type="match status" value="1"/>
</dbReference>
<comment type="subunit">
    <text evidence="5">Binds ribosomal protein uS19.</text>
</comment>
<keyword evidence="9" id="KW-1185">Reference proteome</keyword>
<dbReference type="InterPro" id="IPR036976">
    <property type="entry name" value="RimM_N_sf"/>
</dbReference>
<evidence type="ECO:0000256" key="5">
    <source>
        <dbReference type="HAMAP-Rule" id="MF_00014"/>
    </source>
</evidence>
<comment type="domain">
    <text evidence="5">The PRC barrel domain binds ribosomal protein uS19.</text>
</comment>
<dbReference type="GO" id="GO:0005840">
    <property type="term" value="C:ribosome"/>
    <property type="evidence" value="ECO:0007669"/>
    <property type="project" value="InterPro"/>
</dbReference>
<dbReference type="SUPFAM" id="SSF50346">
    <property type="entry name" value="PRC-barrel domain"/>
    <property type="match status" value="1"/>
</dbReference>
<evidence type="ECO:0000313" key="8">
    <source>
        <dbReference type="EMBL" id="MST81050.1"/>
    </source>
</evidence>
<feature type="domain" description="RimM N-terminal" evidence="6">
    <location>
        <begin position="7"/>
        <end position="88"/>
    </location>
</feature>
<keyword evidence="2 5" id="KW-0690">Ribosome biogenesis</keyword>
<dbReference type="InterPro" id="IPR011033">
    <property type="entry name" value="PRC_barrel-like_sf"/>
</dbReference>
<dbReference type="InterPro" id="IPR056792">
    <property type="entry name" value="PRC_RimM"/>
</dbReference>
<dbReference type="NCBIfam" id="TIGR02273">
    <property type="entry name" value="16S_RimM"/>
    <property type="match status" value="1"/>
</dbReference>
<dbReference type="GO" id="GO:0042274">
    <property type="term" value="P:ribosomal small subunit biogenesis"/>
    <property type="evidence" value="ECO:0007669"/>
    <property type="project" value="UniProtKB-UniRule"/>
</dbReference>
<evidence type="ECO:0000256" key="4">
    <source>
        <dbReference type="ARBA" id="ARBA00023186"/>
    </source>
</evidence>
<comment type="function">
    <text evidence="5">An accessory protein needed during the final step in the assembly of 30S ribosomal subunit, possibly for assembly of the head region. Essential for efficient processing of 16S rRNA. May be needed both before and after RbfA during the maturation of 16S rRNA. It has affinity for free ribosomal 30S subunits but not for 70S ribosomes.</text>
</comment>
<accession>A0A7X2P6P1</accession>
<dbReference type="PANTHER" id="PTHR33692:SF1">
    <property type="entry name" value="RIBOSOME MATURATION FACTOR RIMM"/>
    <property type="match status" value="1"/>
</dbReference>
<evidence type="ECO:0000313" key="9">
    <source>
        <dbReference type="Proteomes" id="UP000466864"/>
    </source>
</evidence>
<dbReference type="EMBL" id="VUMV01000001">
    <property type="protein sequence ID" value="MST81050.1"/>
    <property type="molecule type" value="Genomic_DNA"/>
</dbReference>
<protein>
    <recommendedName>
        <fullName evidence="5">Ribosome maturation factor RimM</fullName>
    </recommendedName>
</protein>
<feature type="domain" description="Ribosome maturation factor RimM PRC barrel" evidence="7">
    <location>
        <begin position="101"/>
        <end position="163"/>
    </location>
</feature>
<dbReference type="SUPFAM" id="SSF50447">
    <property type="entry name" value="Translation proteins"/>
    <property type="match status" value="1"/>
</dbReference>
<dbReference type="GO" id="GO:0006364">
    <property type="term" value="P:rRNA processing"/>
    <property type="evidence" value="ECO:0007669"/>
    <property type="project" value="UniProtKB-UniRule"/>
</dbReference>
<reference evidence="8 9" key="1">
    <citation type="submission" date="2019-08" db="EMBL/GenBank/DDBJ databases">
        <title>In-depth cultivation of the pig gut microbiome towards novel bacterial diversity and tailored functional studies.</title>
        <authorList>
            <person name="Wylensek D."/>
            <person name="Hitch T.C.A."/>
            <person name="Clavel T."/>
        </authorList>
    </citation>
    <scope>NUCLEOTIDE SEQUENCE [LARGE SCALE GENOMIC DNA]</scope>
    <source>
        <strain evidence="8 9">Oil+RF-744-WCA-WT-13</strain>
    </source>
</reference>
<keyword evidence="1 5" id="KW-0963">Cytoplasm</keyword>
<sequence>MKQLLQAGIITSPHGIHGEVKVYPTTDDPARFRELKTAVLKSGAKSERHGLESVKFFKNMAIIHFSGIDDMDTAQKYRDWEVLVTRDQAVPLGENEYYTADLIGMDVTTDEGEALGTLTDILQTGANDVYVVSTERYGDVLIPAIRDCIIQVDVNNNRMKVHLLPGLAEEKK</sequence>
<dbReference type="InterPro" id="IPR009000">
    <property type="entry name" value="Transl_B-barrel_sf"/>
</dbReference>
<comment type="caution">
    <text evidence="8">The sequence shown here is derived from an EMBL/GenBank/DDBJ whole genome shotgun (WGS) entry which is preliminary data.</text>
</comment>
<dbReference type="Gene3D" id="2.40.30.60">
    <property type="entry name" value="RimM"/>
    <property type="match status" value="1"/>
</dbReference>
<evidence type="ECO:0000256" key="1">
    <source>
        <dbReference type="ARBA" id="ARBA00022490"/>
    </source>
</evidence>
<gene>
    <name evidence="5 8" type="primary">rimM</name>
    <name evidence="8" type="ORF">FYJ60_01690</name>
</gene>
<dbReference type="PANTHER" id="PTHR33692">
    <property type="entry name" value="RIBOSOME MATURATION FACTOR RIMM"/>
    <property type="match status" value="1"/>
</dbReference>
<dbReference type="Gene3D" id="2.30.30.240">
    <property type="entry name" value="PRC-barrel domain"/>
    <property type="match status" value="1"/>
</dbReference>
<keyword evidence="4 5" id="KW-0143">Chaperone</keyword>
<organism evidence="8 9">
    <name type="scientific">Bilifractor porci</name>
    <dbReference type="NCBI Taxonomy" id="2606636"/>
    <lineage>
        <taxon>Bacteria</taxon>
        <taxon>Bacillati</taxon>
        <taxon>Bacillota</taxon>
        <taxon>Clostridia</taxon>
        <taxon>Lachnospirales</taxon>
        <taxon>Lachnospiraceae</taxon>
        <taxon>Bilifractor</taxon>
    </lineage>
</organism>
<proteinExistence type="inferred from homology"/>
<evidence type="ECO:0000259" key="7">
    <source>
        <dbReference type="Pfam" id="PF24986"/>
    </source>
</evidence>
<comment type="subcellular location">
    <subcellularLocation>
        <location evidence="5">Cytoplasm</location>
    </subcellularLocation>
</comment>